<dbReference type="PROSITE" id="PS00761">
    <property type="entry name" value="SPASE_I_3"/>
    <property type="match status" value="1"/>
</dbReference>
<evidence type="ECO:0000313" key="10">
    <source>
        <dbReference type="Proteomes" id="UP001551482"/>
    </source>
</evidence>
<dbReference type="InterPro" id="IPR019533">
    <property type="entry name" value="Peptidase_S26"/>
</dbReference>
<keyword evidence="6" id="KW-1133">Transmembrane helix</keyword>
<proteinExistence type="inferred from homology"/>
<comment type="caution">
    <text evidence="9">The sequence shown here is derived from an EMBL/GenBank/DDBJ whole genome shotgun (WGS) entry which is preliminary data.</text>
</comment>
<comment type="catalytic activity">
    <reaction evidence="1 6">
        <text>Cleavage of hydrophobic, N-terminal signal or leader sequences from secreted and periplasmic proteins.</text>
        <dbReference type="EC" id="3.4.21.89"/>
    </reaction>
</comment>
<keyword evidence="6" id="KW-0645">Protease</keyword>
<comment type="caution">
    <text evidence="6">Lacks conserved residue(s) required for the propagation of feature annotation.</text>
</comment>
<comment type="subcellular location">
    <subcellularLocation>
        <location evidence="2">Cell membrane</location>
        <topology evidence="2">Single-pass type II membrane protein</topology>
    </subcellularLocation>
    <subcellularLocation>
        <location evidence="6">Membrane</location>
        <topology evidence="6">Single-pass type II membrane protein</topology>
    </subcellularLocation>
</comment>
<evidence type="ECO:0000256" key="1">
    <source>
        <dbReference type="ARBA" id="ARBA00000677"/>
    </source>
</evidence>
<dbReference type="CDD" id="cd06530">
    <property type="entry name" value="S26_SPase_I"/>
    <property type="match status" value="1"/>
</dbReference>
<dbReference type="Proteomes" id="UP001551482">
    <property type="component" value="Unassembled WGS sequence"/>
</dbReference>
<evidence type="ECO:0000256" key="3">
    <source>
        <dbReference type="ARBA" id="ARBA00009370"/>
    </source>
</evidence>
<dbReference type="PRINTS" id="PR00727">
    <property type="entry name" value="LEADERPTASE"/>
</dbReference>
<accession>A0ABV3DBK4</accession>
<dbReference type="PANTHER" id="PTHR43390">
    <property type="entry name" value="SIGNAL PEPTIDASE I"/>
    <property type="match status" value="1"/>
</dbReference>
<dbReference type="InterPro" id="IPR019758">
    <property type="entry name" value="Pept_S26A_signal_pept_1_CS"/>
</dbReference>
<dbReference type="NCBIfam" id="TIGR02227">
    <property type="entry name" value="sigpep_I_bact"/>
    <property type="match status" value="1"/>
</dbReference>
<reference evidence="9 10" key="1">
    <citation type="submission" date="2024-06" db="EMBL/GenBank/DDBJ databases">
        <title>The Natural Products Discovery Center: Release of the First 8490 Sequenced Strains for Exploring Actinobacteria Biosynthetic Diversity.</title>
        <authorList>
            <person name="Kalkreuter E."/>
            <person name="Kautsar S.A."/>
            <person name="Yang D."/>
            <person name="Bader C.D."/>
            <person name="Teijaro C.N."/>
            <person name="Fluegel L."/>
            <person name="Davis C.M."/>
            <person name="Simpson J.R."/>
            <person name="Lauterbach L."/>
            <person name="Steele A.D."/>
            <person name="Gui C."/>
            <person name="Meng S."/>
            <person name="Li G."/>
            <person name="Viehrig K."/>
            <person name="Ye F."/>
            <person name="Su P."/>
            <person name="Kiefer A.F."/>
            <person name="Nichols A."/>
            <person name="Cepeda A.J."/>
            <person name="Yan W."/>
            <person name="Fan B."/>
            <person name="Jiang Y."/>
            <person name="Adhikari A."/>
            <person name="Zheng C.-J."/>
            <person name="Schuster L."/>
            <person name="Cowan T.M."/>
            <person name="Smanski M.J."/>
            <person name="Chevrette M.G."/>
            <person name="De Carvalho L.P.S."/>
            <person name="Shen B."/>
        </authorList>
    </citation>
    <scope>NUCLEOTIDE SEQUENCE [LARGE SCALE GENOMIC DNA]</scope>
    <source>
        <strain evidence="9 10">NPDC048946</strain>
    </source>
</reference>
<dbReference type="PANTHER" id="PTHR43390:SF1">
    <property type="entry name" value="CHLOROPLAST PROCESSING PEPTIDASE"/>
    <property type="match status" value="1"/>
</dbReference>
<dbReference type="InterPro" id="IPR036286">
    <property type="entry name" value="LexA/Signal_pep-like_sf"/>
</dbReference>
<feature type="transmembrane region" description="Helical" evidence="6">
    <location>
        <begin position="325"/>
        <end position="345"/>
    </location>
</feature>
<evidence type="ECO:0000256" key="7">
    <source>
        <dbReference type="SAM" id="MobiDB-lite"/>
    </source>
</evidence>
<dbReference type="Gene3D" id="2.10.109.10">
    <property type="entry name" value="Umud Fragment, subunit A"/>
    <property type="match status" value="1"/>
</dbReference>
<evidence type="ECO:0000313" key="9">
    <source>
        <dbReference type="EMBL" id="MEU8132364.1"/>
    </source>
</evidence>
<comment type="similarity">
    <text evidence="3 6">Belongs to the peptidase S26 family.</text>
</comment>
<name>A0ABV3DBK4_9ACTN</name>
<dbReference type="GO" id="GO:0009003">
    <property type="term" value="F:signal peptidase activity"/>
    <property type="evidence" value="ECO:0007669"/>
    <property type="project" value="UniProtKB-EC"/>
</dbReference>
<keyword evidence="6" id="KW-0812">Transmembrane</keyword>
<feature type="region of interest" description="Disordered" evidence="7">
    <location>
        <begin position="263"/>
        <end position="283"/>
    </location>
</feature>
<keyword evidence="6" id="KW-0472">Membrane</keyword>
<evidence type="ECO:0000259" key="8">
    <source>
        <dbReference type="Pfam" id="PF10502"/>
    </source>
</evidence>
<evidence type="ECO:0000256" key="2">
    <source>
        <dbReference type="ARBA" id="ARBA00004401"/>
    </source>
</evidence>
<feature type="compositionally biased region" description="Basic residues" evidence="7">
    <location>
        <begin position="81"/>
        <end position="95"/>
    </location>
</feature>
<evidence type="ECO:0000256" key="6">
    <source>
        <dbReference type="RuleBase" id="RU362042"/>
    </source>
</evidence>
<keyword evidence="10" id="KW-1185">Reference proteome</keyword>
<evidence type="ECO:0000256" key="5">
    <source>
        <dbReference type="ARBA" id="ARBA00022801"/>
    </source>
</evidence>
<dbReference type="EMBL" id="JBEZFP010000004">
    <property type="protein sequence ID" value="MEU8132364.1"/>
    <property type="molecule type" value="Genomic_DNA"/>
</dbReference>
<protein>
    <recommendedName>
        <fullName evidence="4 6">Signal peptidase I</fullName>
        <ecNumber evidence="4 6">3.4.21.89</ecNumber>
    </recommendedName>
</protein>
<dbReference type="EC" id="3.4.21.89" evidence="4 6"/>
<evidence type="ECO:0000256" key="4">
    <source>
        <dbReference type="ARBA" id="ARBA00013208"/>
    </source>
</evidence>
<feature type="compositionally biased region" description="Low complexity" evidence="7">
    <location>
        <begin position="37"/>
        <end position="50"/>
    </location>
</feature>
<sequence>MPRNGVARDGVPGGVPRTGGPSAVRPHEGAIPRPADSASAEPEVAEPEVAGIAPTSPDPEATAQLRAVSPGAAREPYRGRAAARGRTPRRRWRRKDRPVSLLRELPLLVVVAVILALVIKTFFVQAFFIPSGSMQTTIGIGDRVLVDKFTPWFGAKPQRGEVVVFKDPGGWLSRKQKSDPPPGVKQLKQAMVFVGLLPSDDEQDLIKRVIGVGGDTVACCDATGRVTVNGVPLDEPYVYPGDAPSNLPFSVKVPKGRLWVMGDHRGDSSDSRAHQDRPYQGTISENDVVGRAFTVAWPVSRWRGLPVPKTFEGAGKFTNPGNTAAVLPTVPVVMGVAGAVPVILVRRRVRSRPRDRDFQARLPGT</sequence>
<feature type="domain" description="Peptidase S26" evidence="8">
    <location>
        <begin position="104"/>
        <end position="297"/>
    </location>
</feature>
<feature type="region of interest" description="Disordered" evidence="7">
    <location>
        <begin position="1"/>
        <end position="95"/>
    </location>
</feature>
<feature type="compositionally biased region" description="Low complexity" evidence="7">
    <location>
        <begin position="70"/>
        <end position="80"/>
    </location>
</feature>
<dbReference type="SUPFAM" id="SSF51306">
    <property type="entry name" value="LexA/Signal peptidase"/>
    <property type="match status" value="1"/>
</dbReference>
<keyword evidence="5 6" id="KW-0378">Hydrolase</keyword>
<organism evidence="9 10">
    <name type="scientific">Streptodolium elevatio</name>
    <dbReference type="NCBI Taxonomy" id="3157996"/>
    <lineage>
        <taxon>Bacteria</taxon>
        <taxon>Bacillati</taxon>
        <taxon>Actinomycetota</taxon>
        <taxon>Actinomycetes</taxon>
        <taxon>Kitasatosporales</taxon>
        <taxon>Streptomycetaceae</taxon>
        <taxon>Streptodolium</taxon>
    </lineage>
</organism>
<dbReference type="Pfam" id="PF10502">
    <property type="entry name" value="Peptidase_S26"/>
    <property type="match status" value="1"/>
</dbReference>
<feature type="compositionally biased region" description="Basic and acidic residues" evidence="7">
    <location>
        <begin position="263"/>
        <end position="277"/>
    </location>
</feature>
<gene>
    <name evidence="9" type="primary">lepB</name>
    <name evidence="9" type="ORF">AB0C36_02525</name>
</gene>
<feature type="transmembrane region" description="Helical" evidence="6">
    <location>
        <begin position="105"/>
        <end position="128"/>
    </location>
</feature>
<dbReference type="InterPro" id="IPR000223">
    <property type="entry name" value="Pept_S26A_signal_pept_1"/>
</dbReference>